<dbReference type="Proteomes" id="UP001600888">
    <property type="component" value="Unassembled WGS sequence"/>
</dbReference>
<organism evidence="2 3">
    <name type="scientific">Diaporthe vaccinii</name>
    <dbReference type="NCBI Taxonomy" id="105482"/>
    <lineage>
        <taxon>Eukaryota</taxon>
        <taxon>Fungi</taxon>
        <taxon>Dikarya</taxon>
        <taxon>Ascomycota</taxon>
        <taxon>Pezizomycotina</taxon>
        <taxon>Sordariomycetes</taxon>
        <taxon>Sordariomycetidae</taxon>
        <taxon>Diaporthales</taxon>
        <taxon>Diaporthaceae</taxon>
        <taxon>Diaporthe</taxon>
        <taxon>Diaporthe eres species complex</taxon>
    </lineage>
</organism>
<feature type="compositionally biased region" description="Basic and acidic residues" evidence="1">
    <location>
        <begin position="79"/>
        <end position="89"/>
    </location>
</feature>
<feature type="compositionally biased region" description="Basic and acidic residues" evidence="1">
    <location>
        <begin position="1314"/>
        <end position="1331"/>
    </location>
</feature>
<feature type="compositionally biased region" description="Polar residues" evidence="1">
    <location>
        <begin position="746"/>
        <end position="765"/>
    </location>
</feature>
<feature type="region of interest" description="Disordered" evidence="1">
    <location>
        <begin position="1311"/>
        <end position="1352"/>
    </location>
</feature>
<comment type="caution">
    <text evidence="2">The sequence shown here is derived from an EMBL/GenBank/DDBJ whole genome shotgun (WGS) entry which is preliminary data.</text>
</comment>
<keyword evidence="3" id="KW-1185">Reference proteome</keyword>
<accession>A0ABR4F004</accession>
<feature type="region of interest" description="Disordered" evidence="1">
    <location>
        <begin position="25"/>
        <end position="124"/>
    </location>
</feature>
<feature type="region of interest" description="Disordered" evidence="1">
    <location>
        <begin position="503"/>
        <end position="611"/>
    </location>
</feature>
<dbReference type="EMBL" id="JBAWTH010000018">
    <property type="protein sequence ID" value="KAL2288037.1"/>
    <property type="molecule type" value="Genomic_DNA"/>
</dbReference>
<feature type="compositionally biased region" description="Polar residues" evidence="1">
    <location>
        <begin position="91"/>
        <end position="100"/>
    </location>
</feature>
<feature type="region of interest" description="Disordered" evidence="1">
    <location>
        <begin position="630"/>
        <end position="651"/>
    </location>
</feature>
<evidence type="ECO:0000313" key="3">
    <source>
        <dbReference type="Proteomes" id="UP001600888"/>
    </source>
</evidence>
<feature type="compositionally biased region" description="Polar residues" evidence="1">
    <location>
        <begin position="638"/>
        <end position="651"/>
    </location>
</feature>
<feature type="compositionally biased region" description="Pro residues" evidence="1">
    <location>
        <begin position="511"/>
        <end position="525"/>
    </location>
</feature>
<feature type="region of interest" description="Disordered" evidence="1">
    <location>
        <begin position="739"/>
        <end position="766"/>
    </location>
</feature>
<evidence type="ECO:0000256" key="1">
    <source>
        <dbReference type="SAM" id="MobiDB-lite"/>
    </source>
</evidence>
<feature type="compositionally biased region" description="Basic and acidic residues" evidence="1">
    <location>
        <begin position="173"/>
        <end position="185"/>
    </location>
</feature>
<sequence length="1352" mass="149261">MHTFSPTPTQYEIESWIFPHPGVRRLQDASNPGPQRHSLHSVTPRVKVAKEGEERVRLKKGHRRWHSNENRIHHGGPHGSKENKRKGESVRTGSLKTTLEWSGPLGHHSGLTTQDDKEEASQRNRHSLEHHLVLCNGNSQEDGVMMGKGRTKRNSTQDILESKHHSSALRVSPETENRSGGDRKISQNRRRHSQGHLNSLLTAKARIGEEEVKRLSRGFGSDKGRRVRIQSRLCVGDMKGRPEHPAIHSVSHQHHYLYSNSRLPSGMACHTEYHKQPWVSKLSAPLLPSTGHSSLTRQIQLLHQPSYSRRQSATALELHSADLRALLPSLSCRSWTMGAELGPSEGAVSHNVSGGRQGSLEDWFTQDAPRHQDAAESDGEDEPNPAFLGSLDYHDFLHGTSVTQPLSRNPFPDTTKPATTLRERRGQAIAEKAGSPEALRKLPKPELSVLTEIPVSLTASTISPSSSLTTAPLLCEGTLRSIPSGPLSTVSSKEIDPEKLQPFIGPLLPQQSPPNRPLPQLPFPSPVKRRDPTKKSATSMAGQTDGSEQEVGKGDTKRSVEETTEQHVTQKKGKGLRKKISRFFSNDQPARPADATASTTYQPLSLTASQDTERLSLSDIFDDVYNAARSSLKPGRGSHNSGRSSYQKSDRISISAQSGNSLLPMQTEHHGTHDAEGALETLRTASYKVEPPPLIDHPAIQGDLEIQDKLGLQINTNAAAIPSPSIPVLPLSAPGLPVSRHHPAPNDSNASSCLSRPASSVTRTASKARLVKEESQATITADTHQDIDPSTAFDRTVDLTWYRMAREERGAIICSIPRPSGRFEHVLTLFISQYAKGRPFKKYNGKKRFRYFDLPKKIRFEVMRHLVADTDTGKPILLNSKRQASPAWPADAFVSLGSVLKPLEATMWACPRLRSEVMVVLLLTRKFHVIFSPWVKECTQPLPTTWLFRYLHLMQDVSLEIDMTKLGFGHSWESTAMDASLKNISGLIRKFTAEMLTRNSANSMGHLTIHCRRYFGYRQGPNTVQERQGAYKHPLIGGQDDDPRSIVSGQDGSAHHGGQPRNYDRRAPTLPPSAAKPYSGHLRHHADLPHRVPYVTEDQLSVASPLRALTGRVDSVRMVGFSEQWTFATHLDIWPEAERNAVPDAIKHYHIDRQTPSRHSYAAPGHAIFLDYGIDHGVHRYPPLPDSEPMVCVDYDRENGLFVELGSGNVVSVTKNGAEFHFRSSGPLTPSRMSASVPGNLTSPTHRDALAFMPRPSRIPTPSSRGRISPVMQAMRKGTPVKAAAVLGLPGTMITSGEDETLLTPTKLRTTRKTRAETGHDTAHNPAKDTRLGTLTSRNGMPSYAAGTMKPS</sequence>
<evidence type="ECO:0000313" key="2">
    <source>
        <dbReference type="EMBL" id="KAL2288037.1"/>
    </source>
</evidence>
<feature type="region of interest" description="Disordered" evidence="1">
    <location>
        <begin position="138"/>
        <end position="195"/>
    </location>
</feature>
<feature type="compositionally biased region" description="Polar residues" evidence="1">
    <location>
        <begin position="596"/>
        <end position="610"/>
    </location>
</feature>
<proteinExistence type="predicted"/>
<gene>
    <name evidence="2" type="ORF">FJTKL_04764</name>
</gene>
<feature type="compositionally biased region" description="Basic residues" evidence="1">
    <location>
        <begin position="569"/>
        <end position="581"/>
    </location>
</feature>
<feature type="region of interest" description="Disordered" evidence="1">
    <location>
        <begin position="1033"/>
        <end position="1081"/>
    </location>
</feature>
<name>A0ABR4F004_9PEZI</name>
<feature type="compositionally biased region" description="Polar residues" evidence="1">
    <location>
        <begin position="535"/>
        <end position="546"/>
    </location>
</feature>
<feature type="region of interest" description="Disordered" evidence="1">
    <location>
        <begin position="368"/>
        <end position="390"/>
    </location>
</feature>
<protein>
    <submittedName>
        <fullName evidence="2">Uncharacterized protein</fullName>
    </submittedName>
</protein>
<feature type="compositionally biased region" description="Basic and acidic residues" evidence="1">
    <location>
        <begin position="550"/>
        <end position="565"/>
    </location>
</feature>
<reference evidence="2 3" key="1">
    <citation type="submission" date="2024-03" db="EMBL/GenBank/DDBJ databases">
        <title>A high-quality draft genome sequence of Diaporthe vaccinii, a causative agent of upright dieback and viscid rot disease in cranberry plants.</title>
        <authorList>
            <person name="Sarrasin M."/>
            <person name="Lang B.F."/>
            <person name="Burger G."/>
        </authorList>
    </citation>
    <scope>NUCLEOTIDE SEQUENCE [LARGE SCALE GENOMIC DNA]</scope>
    <source>
        <strain evidence="2 3">IS7</strain>
    </source>
</reference>